<comment type="caution">
    <text evidence="1">The sequence shown here is derived from an EMBL/GenBank/DDBJ whole genome shotgun (WGS) entry which is preliminary data.</text>
</comment>
<name>A0ABT8VVL4_9FLAO</name>
<dbReference type="EMBL" id="JAUMIT010000014">
    <property type="protein sequence ID" value="MDO3695972.1"/>
    <property type="molecule type" value="Genomic_DNA"/>
</dbReference>
<evidence type="ECO:0000313" key="2">
    <source>
        <dbReference type="Proteomes" id="UP001168642"/>
    </source>
</evidence>
<accession>A0ABT8VVL4</accession>
<keyword evidence="2" id="KW-1185">Reference proteome</keyword>
<reference evidence="1" key="1">
    <citation type="submission" date="2023-07" db="EMBL/GenBank/DDBJ databases">
        <title>Wenyingzhuangia sp. chi5 genome sequencing and assembly.</title>
        <authorList>
            <person name="Park S."/>
        </authorList>
    </citation>
    <scope>NUCLEOTIDE SEQUENCE</scope>
    <source>
        <strain evidence="1">Chi5</strain>
    </source>
</reference>
<evidence type="ECO:0000313" key="1">
    <source>
        <dbReference type="EMBL" id="MDO3695972.1"/>
    </source>
</evidence>
<dbReference type="PROSITE" id="PS51257">
    <property type="entry name" value="PROKAR_LIPOPROTEIN"/>
    <property type="match status" value="1"/>
</dbReference>
<gene>
    <name evidence="1" type="ORF">QVZ41_14060</name>
</gene>
<dbReference type="Proteomes" id="UP001168642">
    <property type="component" value="Unassembled WGS sequence"/>
</dbReference>
<protein>
    <submittedName>
        <fullName evidence="1">DUF4932 domain-containing protein</fullName>
    </submittedName>
</protein>
<sequence>MRKLLTLGILILLLSCQEVKKQPEKFTVTFNKNIETYFLAEILSINHIKTYKQWEEYKLKTCKSYQPIVDKALTAFDNLTQNKIAIETAKLHDTLISFGYGNDAMMEVLLEQPEFDLLQRPSDFKFSQTHLKGNKKKILENIISNYLQVLYNFYHTENIDDFFKKNTYFYNGAIHEVQTHIPKGFTDAIEKYYGDSREKYVVLVSPMMIWPIENNEGRGIGPTVQKDGKKNVYEIMSPYVQIPINSTKKKYDQFGFDYQPRARVLTIHEFGHSFVNSELENYHKQIDNSSRLFTKKLEKKMNSKGIQTWNVYVIESLVRLGEIRIAEIQKDKERADYLRNYHTNLEHFIFLPQLEEKIIEFENDRKKYPMWKDFIPELLNVFENGTPEFINEKLK</sequence>
<dbReference type="Pfam" id="PF16286">
    <property type="entry name" value="DUF4932"/>
    <property type="match status" value="1"/>
</dbReference>
<proteinExistence type="predicted"/>
<dbReference type="RefSeq" id="WP_302885279.1">
    <property type="nucleotide sequence ID" value="NZ_JAUMIT010000014.1"/>
</dbReference>
<dbReference type="InterPro" id="IPR032560">
    <property type="entry name" value="DUF4932"/>
</dbReference>
<organism evidence="1 2">
    <name type="scientific">Wenyingzhuangia gilva</name>
    <dbReference type="NCBI Taxonomy" id="3057677"/>
    <lineage>
        <taxon>Bacteria</taxon>
        <taxon>Pseudomonadati</taxon>
        <taxon>Bacteroidota</taxon>
        <taxon>Flavobacteriia</taxon>
        <taxon>Flavobacteriales</taxon>
        <taxon>Flavobacteriaceae</taxon>
        <taxon>Wenyingzhuangia</taxon>
    </lineage>
</organism>